<organism evidence="2">
    <name type="scientific">freshwater metagenome</name>
    <dbReference type="NCBI Taxonomy" id="449393"/>
    <lineage>
        <taxon>unclassified sequences</taxon>
        <taxon>metagenomes</taxon>
        <taxon>ecological metagenomes</taxon>
    </lineage>
</organism>
<dbReference type="Pfam" id="PF04230">
    <property type="entry name" value="PS_pyruv_trans"/>
    <property type="match status" value="1"/>
</dbReference>
<name>A0A6J7JM93_9ZZZZ</name>
<proteinExistence type="predicted"/>
<dbReference type="EMBL" id="CAFBNF010000108">
    <property type="protein sequence ID" value="CAB4944788.1"/>
    <property type="molecule type" value="Genomic_DNA"/>
</dbReference>
<sequence>MASTATHDRRVTATDLSAAFNGNTGNAIFEEALLSRLPHADHLYDPTPQSFAQYDHVVLSLANIISAHPLSESLTHLADTLAEARRINPSLRYVVTAIGAQHYSLENRAAVHPERLALVRQLAESAEFLGVRGFYTAELLADHGITNTWVVGDPALLHPRIGADQPELPVPDDGDIVVHWTSSGRYRDTYRGFLDWARRHRAHLVAQSTLERLLPGDKPYSVAASPDLAACLQYYSWPGRPHDELEAWMVERGLWFGAADDWYRFLRGKRLVLGARFHGNAAAVIAGVPALQLTLDSRTAELSSFHGLPSMPLHHFDPRRGADEYLELADLGTLYARLPLLRANLQAFWAAVGLNAMPEDNSGAAVAAPGCVSGSEPLLASAWQRGLGLRDRYLRRAILHADALDHDPMRPAARDRSVLESIALPRSDAEGQLIDAAPGIVHALRATSSNERAQEVAQWLGATD</sequence>
<gene>
    <name evidence="2" type="ORF">UFOPK3773_01060</name>
</gene>
<evidence type="ECO:0000259" key="1">
    <source>
        <dbReference type="Pfam" id="PF04230"/>
    </source>
</evidence>
<accession>A0A6J7JM93</accession>
<dbReference type="InterPro" id="IPR007345">
    <property type="entry name" value="Polysacch_pyruvyl_Trfase"/>
</dbReference>
<feature type="domain" description="Polysaccharide pyruvyl transferase" evidence="1">
    <location>
        <begin position="112"/>
        <end position="291"/>
    </location>
</feature>
<reference evidence="2" key="1">
    <citation type="submission" date="2020-05" db="EMBL/GenBank/DDBJ databases">
        <authorList>
            <person name="Chiriac C."/>
            <person name="Salcher M."/>
            <person name="Ghai R."/>
            <person name="Kavagutti S V."/>
        </authorList>
    </citation>
    <scope>NUCLEOTIDE SEQUENCE</scope>
</reference>
<evidence type="ECO:0000313" key="2">
    <source>
        <dbReference type="EMBL" id="CAB4944788.1"/>
    </source>
</evidence>
<protein>
    <submittedName>
        <fullName evidence="2">Unannotated protein</fullName>
    </submittedName>
</protein>
<dbReference type="AlphaFoldDB" id="A0A6J7JM93"/>